<evidence type="ECO:0000313" key="14">
    <source>
        <dbReference type="EMBL" id="KAJ8029419.1"/>
    </source>
</evidence>
<dbReference type="FunFam" id="3.20.20.80:FF:000030">
    <property type="entry name" value="Lysosomal acid glucosylceramidase"/>
    <property type="match status" value="1"/>
</dbReference>
<dbReference type="OrthoDB" id="2160638at2759"/>
<comment type="pathway">
    <text evidence="2">Sphingolipid metabolism.</text>
</comment>
<dbReference type="GO" id="GO:0005764">
    <property type="term" value="C:lysosome"/>
    <property type="evidence" value="ECO:0007669"/>
    <property type="project" value="UniProtKB-ARBA"/>
</dbReference>
<evidence type="ECO:0000256" key="8">
    <source>
        <dbReference type="ARBA" id="ARBA00022919"/>
    </source>
</evidence>
<keyword evidence="10" id="KW-0326">Glycosidase</keyword>
<dbReference type="PRINTS" id="PR00843">
    <property type="entry name" value="GLHYDRLASE30"/>
</dbReference>
<dbReference type="GO" id="GO:0008202">
    <property type="term" value="P:steroid metabolic process"/>
    <property type="evidence" value="ECO:0007669"/>
    <property type="project" value="UniProtKB-ARBA"/>
</dbReference>
<comment type="pathway">
    <text evidence="3">Lipid metabolism.</text>
</comment>
<dbReference type="Gene3D" id="3.20.20.80">
    <property type="entry name" value="Glycosidases"/>
    <property type="match status" value="1"/>
</dbReference>
<proteinExistence type="inferred from homology"/>
<evidence type="ECO:0000256" key="9">
    <source>
        <dbReference type="ARBA" id="ARBA00023098"/>
    </source>
</evidence>
<feature type="domain" description="Glycosyl hydrolase family 30 TIM-barrel" evidence="12">
    <location>
        <begin position="99"/>
        <end position="445"/>
    </location>
</feature>
<dbReference type="PANTHER" id="PTHR11069">
    <property type="entry name" value="GLUCOSYLCERAMIDASE"/>
    <property type="match status" value="1"/>
</dbReference>
<evidence type="ECO:0000256" key="1">
    <source>
        <dbReference type="ARBA" id="ARBA00001013"/>
    </source>
</evidence>
<dbReference type="GO" id="GO:0007040">
    <property type="term" value="P:lysosome organization"/>
    <property type="evidence" value="ECO:0007669"/>
    <property type="project" value="UniProtKB-ARBA"/>
</dbReference>
<evidence type="ECO:0000256" key="2">
    <source>
        <dbReference type="ARBA" id="ARBA00004991"/>
    </source>
</evidence>
<dbReference type="EC" id="3.2.1.45" evidence="5 10"/>
<evidence type="ECO:0000259" key="12">
    <source>
        <dbReference type="Pfam" id="PF02055"/>
    </source>
</evidence>
<organism evidence="14 15">
    <name type="scientific">Holothuria leucospilota</name>
    <name type="common">Black long sea cucumber</name>
    <name type="synonym">Mertensiothuria leucospilota</name>
    <dbReference type="NCBI Taxonomy" id="206669"/>
    <lineage>
        <taxon>Eukaryota</taxon>
        <taxon>Metazoa</taxon>
        <taxon>Echinodermata</taxon>
        <taxon>Eleutherozoa</taxon>
        <taxon>Echinozoa</taxon>
        <taxon>Holothuroidea</taxon>
        <taxon>Aspidochirotacea</taxon>
        <taxon>Aspidochirotida</taxon>
        <taxon>Holothuriidae</taxon>
        <taxon>Holothuria</taxon>
    </lineage>
</organism>
<evidence type="ECO:0000256" key="7">
    <source>
        <dbReference type="ARBA" id="ARBA00022801"/>
    </source>
</evidence>
<dbReference type="GO" id="GO:0016758">
    <property type="term" value="F:hexosyltransferase activity"/>
    <property type="evidence" value="ECO:0007669"/>
    <property type="project" value="UniProtKB-ARBA"/>
</dbReference>
<comment type="catalytic activity">
    <reaction evidence="1">
        <text>a beta-D-glucosyl-(1&lt;-&gt;1')-N-acylsphing-4-enine + H2O = an N-acylsphing-4-enine + D-glucose</text>
        <dbReference type="Rhea" id="RHEA:13269"/>
        <dbReference type="ChEBI" id="CHEBI:4167"/>
        <dbReference type="ChEBI" id="CHEBI:15377"/>
        <dbReference type="ChEBI" id="CHEBI:22801"/>
        <dbReference type="ChEBI" id="CHEBI:52639"/>
        <dbReference type="EC" id="3.2.1.45"/>
    </reaction>
    <physiologicalReaction direction="left-to-right" evidence="1">
        <dbReference type="Rhea" id="RHEA:13270"/>
    </physiologicalReaction>
</comment>
<evidence type="ECO:0000256" key="3">
    <source>
        <dbReference type="ARBA" id="ARBA00005189"/>
    </source>
</evidence>
<dbReference type="InterPro" id="IPR033452">
    <property type="entry name" value="GH30_C"/>
</dbReference>
<dbReference type="SUPFAM" id="SSF51445">
    <property type="entry name" value="(Trans)glycosidases"/>
    <property type="match status" value="1"/>
</dbReference>
<evidence type="ECO:0000256" key="5">
    <source>
        <dbReference type="ARBA" id="ARBA00012658"/>
    </source>
</evidence>
<dbReference type="GO" id="GO:0032006">
    <property type="term" value="P:regulation of TOR signaling"/>
    <property type="evidence" value="ECO:0007669"/>
    <property type="project" value="UniProtKB-ARBA"/>
</dbReference>
<feature type="domain" description="Glycosyl hydrolase family 30 beta sandwich" evidence="13">
    <location>
        <begin position="459"/>
        <end position="521"/>
    </location>
</feature>
<dbReference type="InterPro" id="IPR033453">
    <property type="entry name" value="Glyco_hydro_30_TIM-barrel"/>
</dbReference>
<dbReference type="GO" id="GO:0005774">
    <property type="term" value="C:vacuolar membrane"/>
    <property type="evidence" value="ECO:0007669"/>
    <property type="project" value="UniProtKB-ARBA"/>
</dbReference>
<keyword evidence="15" id="KW-1185">Reference proteome</keyword>
<keyword evidence="9 10" id="KW-0443">Lipid metabolism</keyword>
<evidence type="ECO:0000256" key="4">
    <source>
        <dbReference type="ARBA" id="ARBA00005382"/>
    </source>
</evidence>
<dbReference type="PANTHER" id="PTHR11069:SF23">
    <property type="entry name" value="LYSOSOMAL ACID GLUCOSYLCERAMIDASE"/>
    <property type="match status" value="1"/>
</dbReference>
<dbReference type="GO" id="GO:0005102">
    <property type="term" value="F:signaling receptor binding"/>
    <property type="evidence" value="ECO:0007669"/>
    <property type="project" value="UniProtKB-ARBA"/>
</dbReference>
<dbReference type="Pfam" id="PF02055">
    <property type="entry name" value="Glyco_hydro_30"/>
    <property type="match status" value="1"/>
</dbReference>
<dbReference type="GO" id="GO:0006680">
    <property type="term" value="P:glucosylceramide catabolic process"/>
    <property type="evidence" value="ECO:0007669"/>
    <property type="project" value="UniProtKB-ARBA"/>
</dbReference>
<dbReference type="InterPro" id="IPR017853">
    <property type="entry name" value="GH"/>
</dbReference>
<accession>A0A9Q1BMZ5</accession>
<dbReference type="GO" id="GO:0006914">
    <property type="term" value="P:autophagy"/>
    <property type="evidence" value="ECO:0007669"/>
    <property type="project" value="UniProtKB-ARBA"/>
</dbReference>
<dbReference type="AlphaFoldDB" id="A0A9Q1BMZ5"/>
<evidence type="ECO:0000256" key="10">
    <source>
        <dbReference type="RuleBase" id="RU361188"/>
    </source>
</evidence>
<keyword evidence="8 10" id="KW-0746">Sphingolipid metabolism</keyword>
<dbReference type="GO" id="GO:0004348">
    <property type="term" value="F:glucosylceramidase activity"/>
    <property type="evidence" value="ECO:0007669"/>
    <property type="project" value="UniProtKB-EC"/>
</dbReference>
<evidence type="ECO:0000256" key="11">
    <source>
        <dbReference type="SAM" id="SignalP"/>
    </source>
</evidence>
<reference evidence="14" key="1">
    <citation type="submission" date="2021-10" db="EMBL/GenBank/DDBJ databases">
        <title>Tropical sea cucumber genome reveals ecological adaptation and Cuvierian tubules defense mechanism.</title>
        <authorList>
            <person name="Chen T."/>
        </authorList>
    </citation>
    <scope>NUCLEOTIDE SEQUENCE</scope>
    <source>
        <strain evidence="14">Nanhai2018</strain>
        <tissue evidence="14">Muscle</tissue>
    </source>
</reference>
<keyword evidence="7 10" id="KW-0378">Hydrolase</keyword>
<dbReference type="EMBL" id="JAIZAY010000014">
    <property type="protein sequence ID" value="KAJ8029419.1"/>
    <property type="molecule type" value="Genomic_DNA"/>
</dbReference>
<dbReference type="GO" id="GO:0010605">
    <property type="term" value="P:negative regulation of macromolecule metabolic process"/>
    <property type="evidence" value="ECO:0007669"/>
    <property type="project" value="UniProtKB-ARBA"/>
</dbReference>
<evidence type="ECO:0000313" key="15">
    <source>
        <dbReference type="Proteomes" id="UP001152320"/>
    </source>
</evidence>
<dbReference type="InterPro" id="IPR001139">
    <property type="entry name" value="Glyco_hydro_30"/>
</dbReference>
<sequence length="523" mass="59748">MELKYLILQFAFLSAGVLACNKKYGTHEGSTFVCECSADSCDTVQDFDDMIPGRHFVVYTSSKWAARMVKQTFSIRSAPQYPGTGVTFTLNKRTKYQEILGFGGSFSDSAGINIVSLSESTRENLMKSYFSAEGLEYNMARVPMASTDFSTREYSYDDIDGDLALDNFALTDEDINYKIPLIHEAIALSSQDIKLFASPWSAPGWMKTNGRMKGGGRLHGEPGGQYYKTWANYFARFLEEYQKQGVSFWSLTLQNEPSAGLVPNYDFQCMYLGPNISREFIKLDLGPTLAEKGFGHLQYMIVDDQRWTLPRWPRLILNDPEVTPYINGIALHWYYDRVTSTRRLRETHDEFPDYFMLNSEACAGVFFFEGDDVILGSWERGEQYSTDIFEDLNNWVGAWVDWNLALDLQGGPNWVGNYVDSPIIVDAEKDVFYKQPMFYHLGHFRFVTLINVFKFVVPGSVRVEMSSGRPTRLQYIAFQRPDGKMVAIFLNKTERTIPIQIFDVSVGFLSMEVSARGIQTYIW</sequence>
<dbReference type="Pfam" id="PF17189">
    <property type="entry name" value="Glyco_hydro_30C"/>
    <property type="match status" value="1"/>
</dbReference>
<comment type="caution">
    <text evidence="14">The sequence shown here is derived from an EMBL/GenBank/DDBJ whole genome shotgun (WGS) entry which is preliminary data.</text>
</comment>
<gene>
    <name evidence="14" type="ORF">HOLleu_28802</name>
</gene>
<feature type="chain" id="PRO_5040346145" description="Glucosylceramidase" evidence="11">
    <location>
        <begin position="20"/>
        <end position="523"/>
    </location>
</feature>
<name>A0A9Q1BMZ5_HOLLE</name>
<dbReference type="GO" id="GO:0051246">
    <property type="term" value="P:regulation of protein metabolic process"/>
    <property type="evidence" value="ECO:0007669"/>
    <property type="project" value="UniProtKB-ARBA"/>
</dbReference>
<dbReference type="GO" id="GO:0030163">
    <property type="term" value="P:protein catabolic process"/>
    <property type="evidence" value="ECO:0007669"/>
    <property type="project" value="UniProtKB-ARBA"/>
</dbReference>
<comment type="similarity">
    <text evidence="4 10">Belongs to the glycosyl hydrolase 30 family.</text>
</comment>
<feature type="signal peptide" evidence="11">
    <location>
        <begin position="1"/>
        <end position="19"/>
    </location>
</feature>
<keyword evidence="6 11" id="KW-0732">Signal</keyword>
<protein>
    <recommendedName>
        <fullName evidence="5 10">Glucosylceramidase</fullName>
        <ecNumber evidence="5 10">3.2.1.45</ecNumber>
    </recommendedName>
</protein>
<dbReference type="GO" id="GO:0042391">
    <property type="term" value="P:regulation of membrane potential"/>
    <property type="evidence" value="ECO:0007669"/>
    <property type="project" value="UniProtKB-ARBA"/>
</dbReference>
<evidence type="ECO:0000259" key="13">
    <source>
        <dbReference type="Pfam" id="PF17189"/>
    </source>
</evidence>
<dbReference type="PROSITE" id="PS51257">
    <property type="entry name" value="PROKAR_LIPOPROTEIN"/>
    <property type="match status" value="1"/>
</dbReference>
<dbReference type="GO" id="GO:0006066">
    <property type="term" value="P:alcohol metabolic process"/>
    <property type="evidence" value="ECO:0007669"/>
    <property type="project" value="UniProtKB-ARBA"/>
</dbReference>
<evidence type="ECO:0000256" key="6">
    <source>
        <dbReference type="ARBA" id="ARBA00022729"/>
    </source>
</evidence>
<dbReference type="Proteomes" id="UP001152320">
    <property type="component" value="Chromosome 14"/>
</dbReference>
<dbReference type="GO" id="GO:0016241">
    <property type="term" value="P:regulation of macroautophagy"/>
    <property type="evidence" value="ECO:0007669"/>
    <property type="project" value="UniProtKB-ARBA"/>
</dbReference>